<evidence type="ECO:0000313" key="2">
    <source>
        <dbReference type="EMBL" id="NHN24600.1"/>
    </source>
</evidence>
<evidence type="ECO:0000256" key="1">
    <source>
        <dbReference type="SAM" id="SignalP"/>
    </source>
</evidence>
<keyword evidence="1" id="KW-0732">Signal</keyword>
<feature type="chain" id="PRO_5045696262" evidence="1">
    <location>
        <begin position="20"/>
        <end position="163"/>
    </location>
</feature>
<organism evidence="2 3">
    <name type="scientific">Flavobacterium jejuense</name>
    <dbReference type="NCBI Taxonomy" id="1544455"/>
    <lineage>
        <taxon>Bacteria</taxon>
        <taxon>Pseudomonadati</taxon>
        <taxon>Bacteroidota</taxon>
        <taxon>Flavobacteriia</taxon>
        <taxon>Flavobacteriales</taxon>
        <taxon>Flavobacteriaceae</taxon>
        <taxon>Flavobacterium</taxon>
    </lineage>
</organism>
<keyword evidence="3" id="KW-1185">Reference proteome</keyword>
<feature type="signal peptide" evidence="1">
    <location>
        <begin position="1"/>
        <end position="19"/>
    </location>
</feature>
<sequence length="163" mass="19605">MKYLLSTLLFFLAFFSSNAQTQKEKEEKIRSVINLDFHQNASKCSFNVNAVTDINNKKEFWSICQLKNGNRILKIQSYEKEIYFEEIYFEKKGSLMYVKETENYVPKNHFNQMSWNCEYYTKNGELLTLISLGHGKTEDENWNPDYIFDRYKRRLSELKKIKE</sequence>
<dbReference type="RefSeq" id="WP_140959852.1">
    <property type="nucleotide sequence ID" value="NZ_VEVQ02000002.1"/>
</dbReference>
<accession>A0ABX0IRY7</accession>
<dbReference type="Proteomes" id="UP000817854">
    <property type="component" value="Unassembled WGS sequence"/>
</dbReference>
<proteinExistence type="predicted"/>
<gene>
    <name evidence="2" type="ORF">FIA58_002830</name>
</gene>
<reference evidence="2 3" key="3">
    <citation type="submission" date="2020-02" db="EMBL/GenBank/DDBJ databases">
        <title>Flavobacterium profundi sp. nov., isolated from a deep-sea seamount.</title>
        <authorList>
            <person name="Zhang D.-C."/>
        </authorList>
    </citation>
    <scope>NUCLEOTIDE SEQUENCE [LARGE SCALE GENOMIC DNA]</scope>
    <source>
        <strain evidence="2 3">EC11</strain>
    </source>
</reference>
<dbReference type="EMBL" id="VEVQ02000002">
    <property type="protein sequence ID" value="NHN24600.1"/>
    <property type="molecule type" value="Genomic_DNA"/>
</dbReference>
<evidence type="ECO:0000313" key="3">
    <source>
        <dbReference type="Proteomes" id="UP000817854"/>
    </source>
</evidence>
<reference evidence="2 3" key="2">
    <citation type="submission" date="2019-05" db="EMBL/GenBank/DDBJ databases">
        <authorList>
            <person name="Lianzixin W."/>
        </authorList>
    </citation>
    <scope>NUCLEOTIDE SEQUENCE [LARGE SCALE GENOMIC DNA]</scope>
    <source>
        <strain evidence="2 3">EC11</strain>
    </source>
</reference>
<comment type="caution">
    <text evidence="2">The sequence shown here is derived from an EMBL/GenBank/DDBJ whole genome shotgun (WGS) entry which is preliminary data.</text>
</comment>
<reference evidence="3" key="1">
    <citation type="submission" date="2019-05" db="EMBL/GenBank/DDBJ databases">
        <title>Flavobacterium profundi sp. nov., isolated from a deep-sea seamount.</title>
        <authorList>
            <person name="Zhang D.-C."/>
        </authorList>
    </citation>
    <scope>NUCLEOTIDE SEQUENCE [LARGE SCALE GENOMIC DNA]</scope>
    <source>
        <strain evidence="3">EC11</strain>
    </source>
</reference>
<name>A0ABX0IRY7_9FLAO</name>
<protein>
    <submittedName>
        <fullName evidence="2">Uncharacterized protein</fullName>
    </submittedName>
</protein>